<evidence type="ECO:0000313" key="4">
    <source>
        <dbReference type="WBParaSite" id="MBELARI_LOCUS18279"/>
    </source>
</evidence>
<reference evidence="4" key="1">
    <citation type="submission" date="2024-02" db="UniProtKB">
        <authorList>
            <consortium name="WormBaseParasite"/>
        </authorList>
    </citation>
    <scope>IDENTIFICATION</scope>
</reference>
<dbReference type="GO" id="GO:0042278">
    <property type="term" value="P:purine nucleoside metabolic process"/>
    <property type="evidence" value="ECO:0007669"/>
    <property type="project" value="TreeGrafter"/>
</dbReference>
<dbReference type="PANTHER" id="PTHR11106:SF27">
    <property type="entry name" value="MACRO DOMAIN-CONTAINING PROTEIN"/>
    <property type="match status" value="1"/>
</dbReference>
<dbReference type="InterPro" id="IPR043472">
    <property type="entry name" value="Macro_dom-like"/>
</dbReference>
<proteinExistence type="predicted"/>
<dbReference type="AlphaFoldDB" id="A0AAF3EVY1"/>
<dbReference type="GO" id="GO:0005654">
    <property type="term" value="C:nucleoplasm"/>
    <property type="evidence" value="ECO:0007669"/>
    <property type="project" value="TreeGrafter"/>
</dbReference>
<protein>
    <submittedName>
        <fullName evidence="4">Macro domain-containing protein</fullName>
    </submittedName>
</protein>
<dbReference type="Proteomes" id="UP000887575">
    <property type="component" value="Unassembled WGS sequence"/>
</dbReference>
<dbReference type="PROSITE" id="PS51154">
    <property type="entry name" value="MACRO"/>
    <property type="match status" value="1"/>
</dbReference>
<accession>A0AAF3EVY1</accession>
<dbReference type="InterPro" id="IPR002589">
    <property type="entry name" value="Macro_dom"/>
</dbReference>
<dbReference type="GO" id="GO:0140293">
    <property type="term" value="F:ADP-ribosylglutamate hydrolase activity"/>
    <property type="evidence" value="ECO:0007669"/>
    <property type="project" value="TreeGrafter"/>
</dbReference>
<feature type="compositionally biased region" description="Polar residues" evidence="1">
    <location>
        <begin position="217"/>
        <end position="294"/>
    </location>
</feature>
<dbReference type="PANTHER" id="PTHR11106">
    <property type="entry name" value="GANGLIOSIDE INDUCED DIFFERENTIATION ASSOCIATED PROTEIN 2-RELATED"/>
    <property type="match status" value="1"/>
</dbReference>
<feature type="domain" description="Macro" evidence="2">
    <location>
        <begin position="16"/>
        <end position="201"/>
    </location>
</feature>
<organism evidence="3 4">
    <name type="scientific">Mesorhabditis belari</name>
    <dbReference type="NCBI Taxonomy" id="2138241"/>
    <lineage>
        <taxon>Eukaryota</taxon>
        <taxon>Metazoa</taxon>
        <taxon>Ecdysozoa</taxon>
        <taxon>Nematoda</taxon>
        <taxon>Chromadorea</taxon>
        <taxon>Rhabditida</taxon>
        <taxon>Rhabditina</taxon>
        <taxon>Rhabditomorpha</taxon>
        <taxon>Rhabditoidea</taxon>
        <taxon>Rhabditidae</taxon>
        <taxon>Mesorhabditinae</taxon>
        <taxon>Mesorhabditis</taxon>
    </lineage>
</organism>
<keyword evidence="3" id="KW-1185">Reference proteome</keyword>
<name>A0AAF3EVY1_9BILA</name>
<dbReference type="SUPFAM" id="SSF52949">
    <property type="entry name" value="Macro domain-like"/>
    <property type="match status" value="1"/>
</dbReference>
<dbReference type="Pfam" id="PF01661">
    <property type="entry name" value="Macro"/>
    <property type="match status" value="1"/>
</dbReference>
<dbReference type="Gene3D" id="3.40.220.10">
    <property type="entry name" value="Leucine Aminopeptidase, subunit E, domain 1"/>
    <property type="match status" value="1"/>
</dbReference>
<evidence type="ECO:0000259" key="2">
    <source>
        <dbReference type="PROSITE" id="PS51154"/>
    </source>
</evidence>
<feature type="region of interest" description="Disordered" evidence="1">
    <location>
        <begin position="209"/>
        <end position="299"/>
    </location>
</feature>
<dbReference type="SMART" id="SM00506">
    <property type="entry name" value="A1pp"/>
    <property type="match status" value="1"/>
</dbReference>
<dbReference type="CDD" id="cd02908">
    <property type="entry name" value="Macro_OAADPr_deacetylase"/>
    <property type="match status" value="1"/>
</dbReference>
<evidence type="ECO:0000313" key="3">
    <source>
        <dbReference type="Proteomes" id="UP000887575"/>
    </source>
</evidence>
<dbReference type="GO" id="GO:0006974">
    <property type="term" value="P:DNA damage response"/>
    <property type="evidence" value="ECO:0007669"/>
    <property type="project" value="TreeGrafter"/>
</dbReference>
<evidence type="ECO:0000256" key="1">
    <source>
        <dbReference type="SAM" id="MobiDB-lite"/>
    </source>
</evidence>
<dbReference type="GO" id="GO:0140291">
    <property type="term" value="P:peptidyl-glutamate ADP-deribosylation"/>
    <property type="evidence" value="ECO:0007669"/>
    <property type="project" value="TreeGrafter"/>
</dbReference>
<dbReference type="WBParaSite" id="MBELARI_LOCUS18279">
    <property type="protein sequence ID" value="MBELARI_LOCUS18279"/>
    <property type="gene ID" value="MBELARI_LOCUS18279"/>
</dbReference>
<sequence length="339" mass="36751">MSAKMVTTLREIQTIFDQVNVGKKVLDKISVWRGDITKLEIDAIVNAANSELAGGGGVDGAIHNAAGRRELQAECRKIGRCAVGDTVATSACKLTHVKKILHTVGPQVWDDLTKSDRVKLLNCYATSLELAVENGLKSIAFPCISTGIYGYPNDDAATSVMNFLCKFFLKSQHRDKIDRVVLCLFLEVDNRCYNNEIQRVTEYFTKLDARSGKDGSQETTQSQQAADKGPSTDNTQEAEADASTQSQLASTEASSQSHTSTTTEVSFQSADQANSPSQGRSTEVETTVQSLLDTTENEENRVNAINNCAKMAGAVKEVVPAQVDENEGEKAPFNSLTKL</sequence>